<feature type="compositionally biased region" description="Basic and acidic residues" evidence="1">
    <location>
        <begin position="299"/>
        <end position="313"/>
    </location>
</feature>
<evidence type="ECO:0000256" key="1">
    <source>
        <dbReference type="SAM" id="MobiDB-lite"/>
    </source>
</evidence>
<organism evidence="2">
    <name type="scientific">uncultured Solirubrobacteraceae bacterium</name>
    <dbReference type="NCBI Taxonomy" id="1162706"/>
    <lineage>
        <taxon>Bacteria</taxon>
        <taxon>Bacillati</taxon>
        <taxon>Actinomycetota</taxon>
        <taxon>Thermoleophilia</taxon>
        <taxon>Solirubrobacterales</taxon>
        <taxon>Solirubrobacteraceae</taxon>
        <taxon>environmental samples</taxon>
    </lineage>
</organism>
<sequence length="549" mass="60424">EVVGLGARGALVLRRGQARLRPVPHRAHRARRGADRQPARALRGARHPRAGRRGRPARRAHGGRGSGLGLHGRARPRGPRPRQEPARPGPPAPRRPRARAGRRRAPRGRGAGPGRAGGRARRRRGPHPVRRRLEHLGIPRGARRRGAHRDLRGHEPARPGAVHRRDLAPGARAGRRLRAAPRGAARRPRLHARPLPRLLHPLHARRLDRHALVGHAVRPLRGRGGPHPRRPRRHARRRAGHPARPERLDRAEPAGDGAGQRGPPRRHHGGHRPGPPGRRQPGHPRLPLPLLGRGPGGHAGDRLERGGALDHARLGRPGDPVLLRHAQDPDVRRPAEVRRAAAVPHAPARLRRQRDGAVLHRLRGHGAARGLPAQAGRQGRRAPRRAVHRRRAGRPVRPEEVRHAVHPRLAPGPRRPRRRLGDRGPVGGAPRRLRRGEHRGPRRLRAARRARLPHVPPVALLPRGRVPVLHVRLRARGRARAPGAVRHRQGRDPAGVRRRGRDALPPPRGGHGARAVARAGRVPGRRRDAAGAARRRRPGAESQPGQDPL</sequence>
<feature type="compositionally biased region" description="Basic residues" evidence="1">
    <location>
        <begin position="94"/>
        <end position="107"/>
    </location>
</feature>
<feature type="non-terminal residue" evidence="2">
    <location>
        <position position="1"/>
    </location>
</feature>
<feature type="compositionally biased region" description="Basic residues" evidence="1">
    <location>
        <begin position="43"/>
        <end position="62"/>
    </location>
</feature>
<feature type="compositionally biased region" description="Basic residues" evidence="1">
    <location>
        <begin position="431"/>
        <end position="450"/>
    </location>
</feature>
<dbReference type="AlphaFoldDB" id="A0A6J4RVZ2"/>
<feature type="region of interest" description="Disordered" evidence="1">
    <location>
        <begin position="478"/>
        <end position="549"/>
    </location>
</feature>
<feature type="region of interest" description="Disordered" evidence="1">
    <location>
        <begin position="15"/>
        <end position="197"/>
    </location>
</feature>
<evidence type="ECO:0000313" key="2">
    <source>
        <dbReference type="EMBL" id="CAA9483364.1"/>
    </source>
</evidence>
<feature type="compositionally biased region" description="Low complexity" evidence="1">
    <location>
        <begin position="279"/>
        <end position="292"/>
    </location>
</feature>
<reference evidence="2" key="1">
    <citation type="submission" date="2020-02" db="EMBL/GenBank/DDBJ databases">
        <authorList>
            <person name="Meier V. D."/>
        </authorList>
    </citation>
    <scope>NUCLEOTIDE SEQUENCE</scope>
    <source>
        <strain evidence="2">AVDCRST_MAG13</strain>
    </source>
</reference>
<feature type="compositionally biased region" description="Basic and acidic residues" evidence="1">
    <location>
        <begin position="325"/>
        <end position="339"/>
    </location>
</feature>
<dbReference type="EMBL" id="CADCVO010000204">
    <property type="protein sequence ID" value="CAA9483364.1"/>
    <property type="molecule type" value="Genomic_DNA"/>
</dbReference>
<name>A0A6J4RVZ2_9ACTN</name>
<feature type="compositionally biased region" description="Basic residues" evidence="1">
    <location>
        <begin position="173"/>
        <end position="197"/>
    </location>
</feature>
<feature type="region of interest" description="Disordered" evidence="1">
    <location>
        <begin position="367"/>
        <end position="450"/>
    </location>
</feature>
<feature type="compositionally biased region" description="Basic residues" evidence="1">
    <location>
        <begin position="118"/>
        <end position="133"/>
    </location>
</feature>
<feature type="non-terminal residue" evidence="2">
    <location>
        <position position="549"/>
    </location>
</feature>
<feature type="region of interest" description="Disordered" evidence="1">
    <location>
        <begin position="213"/>
        <end position="349"/>
    </location>
</feature>
<feature type="compositionally biased region" description="Low complexity" evidence="1">
    <location>
        <begin position="513"/>
        <end position="522"/>
    </location>
</feature>
<dbReference type="GO" id="GO:0008609">
    <property type="term" value="F:alkylglycerone-phosphate synthase activity"/>
    <property type="evidence" value="ECO:0007669"/>
    <property type="project" value="UniProtKB-EC"/>
</dbReference>
<accession>A0A6J4RVZ2</accession>
<keyword evidence="2" id="KW-0808">Transferase</keyword>
<feature type="compositionally biased region" description="Basic and acidic residues" evidence="1">
    <location>
        <begin position="243"/>
        <end position="253"/>
    </location>
</feature>
<proteinExistence type="predicted"/>
<gene>
    <name evidence="2" type="ORF">AVDCRST_MAG13-1303</name>
</gene>
<feature type="compositionally biased region" description="Basic residues" evidence="1">
    <location>
        <begin position="378"/>
        <end position="394"/>
    </location>
</feature>
<feature type="compositionally biased region" description="Basic residues" evidence="1">
    <location>
        <begin position="478"/>
        <end position="489"/>
    </location>
</feature>
<feature type="compositionally biased region" description="Low complexity" evidence="1">
    <location>
        <begin position="368"/>
        <end position="377"/>
    </location>
</feature>
<protein>
    <submittedName>
        <fullName evidence="2">Alkyldihydroxyacetonephosphate synthase</fullName>
        <ecNumber evidence="2">2.5.1.26</ecNumber>
    </submittedName>
</protein>
<feature type="compositionally biased region" description="Basic residues" evidence="1">
    <location>
        <begin position="218"/>
        <end position="241"/>
    </location>
</feature>
<feature type="compositionally biased region" description="Basic residues" evidence="1">
    <location>
        <begin position="16"/>
        <end position="31"/>
    </location>
</feature>
<dbReference type="EC" id="2.5.1.26" evidence="2"/>
<feature type="compositionally biased region" description="Basic and acidic residues" evidence="1">
    <location>
        <begin position="148"/>
        <end position="167"/>
    </location>
</feature>